<gene>
    <name evidence="10" type="ORF">SYV04_29795</name>
</gene>
<dbReference type="RefSeq" id="WP_321549352.1">
    <property type="nucleotide sequence ID" value="NZ_JAXIVS010000012.1"/>
</dbReference>
<dbReference type="PIRSF" id="PIRSF000876">
    <property type="entry name" value="RR_chemtxs_CheB"/>
    <property type="match status" value="1"/>
</dbReference>
<dbReference type="PANTHER" id="PTHR42872:SF6">
    <property type="entry name" value="PROTEIN-GLUTAMATE METHYLESTERASE_PROTEIN-GLUTAMINE GLUTAMINASE"/>
    <property type="match status" value="1"/>
</dbReference>
<evidence type="ECO:0000256" key="4">
    <source>
        <dbReference type="ARBA" id="ARBA00039140"/>
    </source>
</evidence>
<keyword evidence="11" id="KW-1185">Reference proteome</keyword>
<evidence type="ECO:0000256" key="2">
    <source>
        <dbReference type="ARBA" id="ARBA00022500"/>
    </source>
</evidence>
<dbReference type="PANTHER" id="PTHR42872">
    <property type="entry name" value="PROTEIN-GLUTAMATE METHYLESTERASE/PROTEIN-GLUTAMINE GLUTAMINASE"/>
    <property type="match status" value="1"/>
</dbReference>
<evidence type="ECO:0000313" key="11">
    <source>
        <dbReference type="Proteomes" id="UP001291309"/>
    </source>
</evidence>
<dbReference type="Gene3D" id="3.40.50.2300">
    <property type="match status" value="1"/>
</dbReference>
<evidence type="ECO:0000256" key="5">
    <source>
        <dbReference type="ARBA" id="ARBA00048267"/>
    </source>
</evidence>
<dbReference type="InterPro" id="IPR035909">
    <property type="entry name" value="CheB_C"/>
</dbReference>
<dbReference type="EC" id="3.1.1.61" evidence="4"/>
<dbReference type="EMBL" id="JAXIVS010000012">
    <property type="protein sequence ID" value="MDY7230626.1"/>
    <property type="molecule type" value="Genomic_DNA"/>
</dbReference>
<dbReference type="Pfam" id="PF00072">
    <property type="entry name" value="Response_reg"/>
    <property type="match status" value="1"/>
</dbReference>
<proteinExistence type="predicted"/>
<name>A0ABU5HBI8_9BACT</name>
<evidence type="ECO:0000259" key="9">
    <source>
        <dbReference type="PROSITE" id="PS50122"/>
    </source>
</evidence>
<comment type="caution">
    <text evidence="10">The sequence shown here is derived from an EMBL/GenBank/DDBJ whole genome shotgun (WGS) entry which is preliminary data.</text>
</comment>
<dbReference type="SUPFAM" id="SSF52738">
    <property type="entry name" value="Methylesterase CheB, C-terminal domain"/>
    <property type="match status" value="1"/>
</dbReference>
<dbReference type="Pfam" id="PF01339">
    <property type="entry name" value="CheB_methylest"/>
    <property type="match status" value="1"/>
</dbReference>
<comment type="catalytic activity">
    <reaction evidence="5">
        <text>[protein]-L-glutamate 5-O-methyl ester + H2O = L-glutamyl-[protein] + methanol + H(+)</text>
        <dbReference type="Rhea" id="RHEA:23236"/>
        <dbReference type="Rhea" id="RHEA-COMP:10208"/>
        <dbReference type="Rhea" id="RHEA-COMP:10311"/>
        <dbReference type="ChEBI" id="CHEBI:15377"/>
        <dbReference type="ChEBI" id="CHEBI:15378"/>
        <dbReference type="ChEBI" id="CHEBI:17790"/>
        <dbReference type="ChEBI" id="CHEBI:29973"/>
        <dbReference type="ChEBI" id="CHEBI:82795"/>
        <dbReference type="EC" id="3.1.1.61"/>
    </reaction>
</comment>
<dbReference type="CDD" id="cd17541">
    <property type="entry name" value="REC_CheB-like"/>
    <property type="match status" value="1"/>
</dbReference>
<dbReference type="InterPro" id="IPR011006">
    <property type="entry name" value="CheY-like_superfamily"/>
</dbReference>
<dbReference type="CDD" id="cd16432">
    <property type="entry name" value="CheB_Rec"/>
    <property type="match status" value="1"/>
</dbReference>
<dbReference type="InterPro" id="IPR001789">
    <property type="entry name" value="Sig_transdc_resp-reg_receiver"/>
</dbReference>
<keyword evidence="1" id="KW-0963">Cytoplasm</keyword>
<evidence type="ECO:0000259" key="8">
    <source>
        <dbReference type="PROSITE" id="PS50110"/>
    </source>
</evidence>
<dbReference type="PROSITE" id="PS50122">
    <property type="entry name" value="CHEB"/>
    <property type="match status" value="1"/>
</dbReference>
<organism evidence="10 11">
    <name type="scientific">Hyalangium rubrum</name>
    <dbReference type="NCBI Taxonomy" id="3103134"/>
    <lineage>
        <taxon>Bacteria</taxon>
        <taxon>Pseudomonadati</taxon>
        <taxon>Myxococcota</taxon>
        <taxon>Myxococcia</taxon>
        <taxon>Myxococcales</taxon>
        <taxon>Cystobacterineae</taxon>
        <taxon>Archangiaceae</taxon>
        <taxon>Hyalangium</taxon>
    </lineage>
</organism>
<feature type="modified residue" description="4-aspartylphosphate" evidence="7">
    <location>
        <position position="57"/>
    </location>
</feature>
<dbReference type="InterPro" id="IPR000673">
    <property type="entry name" value="Sig_transdc_resp-reg_Me-estase"/>
</dbReference>
<evidence type="ECO:0000256" key="7">
    <source>
        <dbReference type="PROSITE-ProRule" id="PRU00169"/>
    </source>
</evidence>
<dbReference type="PROSITE" id="PS50110">
    <property type="entry name" value="RESPONSE_REGULATORY"/>
    <property type="match status" value="1"/>
</dbReference>
<keyword evidence="7" id="KW-0597">Phosphoprotein</keyword>
<dbReference type="SUPFAM" id="SSF52172">
    <property type="entry name" value="CheY-like"/>
    <property type="match status" value="1"/>
</dbReference>
<dbReference type="InterPro" id="IPR008248">
    <property type="entry name" value="CheB-like"/>
</dbReference>
<protein>
    <recommendedName>
        <fullName evidence="4">protein-glutamate methylesterase</fullName>
        <ecNumber evidence="4">3.1.1.61</ecNumber>
    </recommendedName>
</protein>
<comment type="caution">
    <text evidence="6">Lacks conserved residue(s) required for the propagation of feature annotation.</text>
</comment>
<evidence type="ECO:0000256" key="3">
    <source>
        <dbReference type="ARBA" id="ARBA00022801"/>
    </source>
</evidence>
<dbReference type="Proteomes" id="UP001291309">
    <property type="component" value="Unassembled WGS sequence"/>
</dbReference>
<evidence type="ECO:0000256" key="6">
    <source>
        <dbReference type="PROSITE-ProRule" id="PRU00050"/>
    </source>
</evidence>
<feature type="domain" description="CheB-type methylesterase" evidence="9">
    <location>
        <begin position="149"/>
        <end position="313"/>
    </location>
</feature>
<keyword evidence="2" id="KW-0145">Chemotaxis</keyword>
<evidence type="ECO:0000313" key="10">
    <source>
        <dbReference type="EMBL" id="MDY7230626.1"/>
    </source>
</evidence>
<dbReference type="Gene3D" id="3.40.50.180">
    <property type="entry name" value="Methylesterase CheB, C-terminal domain"/>
    <property type="match status" value="1"/>
</dbReference>
<evidence type="ECO:0000256" key="1">
    <source>
        <dbReference type="ARBA" id="ARBA00022490"/>
    </source>
</evidence>
<sequence>MSKPIQVLLTDDSPTMLQVLTRLLSAQPDVSVVGTARDGEEAVALARSLKPDVITLDVQMPGMDGLGATERIMAETPCRILMVSGAPDTDLSFRALQAGALEVIAKPQGAPEDVARFGVRLLSAIRLLAEVPLVTQRNEGRSTAPTLTPGTRVAGFGLVASIGGPTALASLLWLLPRSLPYPLFIAQHITPGFTVGLHRWLSSLSPLPVEIARASEMPKPGTVYLAPDSHHLRVGMQGEFVIERASGSTFPSGDLLLASMSRAFGAQAGGAVLSGMGEEGAVGLNAIRRAGGLTFAQDPETCLVAGMPEAALRNKATEHRVSPEALATVLRALEGVPPAPPSPQGM</sequence>
<reference evidence="10 11" key="1">
    <citation type="submission" date="2023-12" db="EMBL/GenBank/DDBJ databases">
        <title>the genome sequence of Hyalangium sp. s54d21.</title>
        <authorList>
            <person name="Zhang X."/>
        </authorList>
    </citation>
    <scope>NUCLEOTIDE SEQUENCE [LARGE SCALE GENOMIC DNA]</scope>
    <source>
        <strain evidence="11">s54d21</strain>
    </source>
</reference>
<keyword evidence="3" id="KW-0378">Hydrolase</keyword>
<accession>A0ABU5HBI8</accession>
<feature type="domain" description="Response regulatory" evidence="8">
    <location>
        <begin position="6"/>
        <end position="121"/>
    </location>
</feature>
<dbReference type="SMART" id="SM00448">
    <property type="entry name" value="REC"/>
    <property type="match status" value="1"/>
</dbReference>